<evidence type="ECO:0000313" key="2">
    <source>
        <dbReference type="EMBL" id="KAI7810282.1"/>
    </source>
</evidence>
<protein>
    <submittedName>
        <fullName evidence="2">Uncharacterized protein</fullName>
    </submittedName>
</protein>
<comment type="caution">
    <text evidence="2">The sequence shown here is derived from an EMBL/GenBank/DDBJ whole genome shotgun (WGS) entry which is preliminary data.</text>
</comment>
<sequence>TTGQLSLSHTLLQQTLHFVCGLGGNGQEIHVTLKDGVHSSPWAAEPGAREDFRGRVTGDRSVEWDGGSATAGINLREGVGGYISGEKPLFSFLSRERARKEKKEVACAPHKEESTDFFQQTTGVRQGRPSRPRP</sequence>
<evidence type="ECO:0000313" key="3">
    <source>
        <dbReference type="Proteomes" id="UP001059041"/>
    </source>
</evidence>
<organism evidence="2 3">
    <name type="scientific">Triplophysa rosa</name>
    <name type="common">Cave loach</name>
    <dbReference type="NCBI Taxonomy" id="992332"/>
    <lineage>
        <taxon>Eukaryota</taxon>
        <taxon>Metazoa</taxon>
        <taxon>Chordata</taxon>
        <taxon>Craniata</taxon>
        <taxon>Vertebrata</taxon>
        <taxon>Euteleostomi</taxon>
        <taxon>Actinopterygii</taxon>
        <taxon>Neopterygii</taxon>
        <taxon>Teleostei</taxon>
        <taxon>Ostariophysi</taxon>
        <taxon>Cypriniformes</taxon>
        <taxon>Nemacheilidae</taxon>
        <taxon>Triplophysa</taxon>
    </lineage>
</organism>
<proteinExistence type="predicted"/>
<name>A0A9W8C870_TRIRA</name>
<dbReference type="Proteomes" id="UP001059041">
    <property type="component" value="Linkage Group LG5"/>
</dbReference>
<evidence type="ECO:0000256" key="1">
    <source>
        <dbReference type="SAM" id="MobiDB-lite"/>
    </source>
</evidence>
<keyword evidence="3" id="KW-1185">Reference proteome</keyword>
<dbReference type="AlphaFoldDB" id="A0A9W8C870"/>
<feature type="compositionally biased region" description="Basic and acidic residues" evidence="1">
    <location>
        <begin position="104"/>
        <end position="114"/>
    </location>
</feature>
<feature type="non-terminal residue" evidence="2">
    <location>
        <position position="134"/>
    </location>
</feature>
<reference evidence="2" key="1">
    <citation type="submission" date="2021-02" db="EMBL/GenBank/DDBJ databases">
        <title>Comparative genomics reveals that relaxation of natural selection precedes convergent phenotypic evolution of cavefish.</title>
        <authorList>
            <person name="Peng Z."/>
        </authorList>
    </citation>
    <scope>NUCLEOTIDE SEQUENCE</scope>
    <source>
        <tissue evidence="2">Muscle</tissue>
    </source>
</reference>
<gene>
    <name evidence="2" type="ORF">IRJ41_023907</name>
</gene>
<feature type="non-terminal residue" evidence="2">
    <location>
        <position position="1"/>
    </location>
</feature>
<accession>A0A9W8C870</accession>
<feature type="region of interest" description="Disordered" evidence="1">
    <location>
        <begin position="104"/>
        <end position="134"/>
    </location>
</feature>
<dbReference type="EMBL" id="JAFHDT010000005">
    <property type="protein sequence ID" value="KAI7810282.1"/>
    <property type="molecule type" value="Genomic_DNA"/>
</dbReference>